<dbReference type="GO" id="GO:0005634">
    <property type="term" value="C:nucleus"/>
    <property type="evidence" value="ECO:0007669"/>
    <property type="project" value="TreeGrafter"/>
</dbReference>
<keyword evidence="3" id="KW-1185">Reference proteome</keyword>
<dbReference type="InterPro" id="IPR004875">
    <property type="entry name" value="DDE_SF_endonuclease_dom"/>
</dbReference>
<comment type="caution">
    <text evidence="2">The sequence shown here is derived from an EMBL/GenBank/DDBJ whole genome shotgun (WGS) entry which is preliminary data.</text>
</comment>
<evidence type="ECO:0000259" key="1">
    <source>
        <dbReference type="Pfam" id="PF03184"/>
    </source>
</evidence>
<evidence type="ECO:0000313" key="3">
    <source>
        <dbReference type="Proteomes" id="UP001162156"/>
    </source>
</evidence>
<dbReference type="Pfam" id="PF03184">
    <property type="entry name" value="DDE_1"/>
    <property type="match status" value="1"/>
</dbReference>
<dbReference type="InterPro" id="IPR050863">
    <property type="entry name" value="CenT-Element_Derived"/>
</dbReference>
<feature type="domain" description="DDE-1" evidence="1">
    <location>
        <begin position="43"/>
        <end position="220"/>
    </location>
</feature>
<gene>
    <name evidence="2" type="ORF">NQ314_003555</name>
</gene>
<sequence length="246" mass="27735">MSRLRCFIFNADESGFNSDPTRVRAIGEKGKCLSRVSGGSGRESTIVLACIAADGTFLPPFIIYKGAAVQARWISEKCFQGTLYGASNNGWIEEPHFYQWFIKLFIPHIQSLRTKMILPDQTAMLLFDVHSSHFSVRIIEGELISKIELVRFPSHLTGRIQPLDKCIFGPLKTLWDKLLVEHGKTQIGLANSRLSREKFAEMIGTVWPDGMTKKNIISGFETTGIYPVDSTKFSKEFFDPVLLKKI</sequence>
<proteinExistence type="predicted"/>
<dbReference type="AlphaFoldDB" id="A0AAV8ZMW3"/>
<dbReference type="GO" id="GO:0003677">
    <property type="term" value="F:DNA binding"/>
    <property type="evidence" value="ECO:0007669"/>
    <property type="project" value="TreeGrafter"/>
</dbReference>
<dbReference type="EMBL" id="JANEYF010001018">
    <property type="protein sequence ID" value="KAJ8966379.1"/>
    <property type="molecule type" value="Genomic_DNA"/>
</dbReference>
<protein>
    <recommendedName>
        <fullName evidence="1">DDE-1 domain-containing protein</fullName>
    </recommendedName>
</protein>
<dbReference type="PANTHER" id="PTHR19303:SF74">
    <property type="entry name" value="POGO TRANSPOSABLE ELEMENT WITH KRAB DOMAIN"/>
    <property type="match status" value="1"/>
</dbReference>
<organism evidence="2 3">
    <name type="scientific">Rhamnusium bicolor</name>
    <dbReference type="NCBI Taxonomy" id="1586634"/>
    <lineage>
        <taxon>Eukaryota</taxon>
        <taxon>Metazoa</taxon>
        <taxon>Ecdysozoa</taxon>
        <taxon>Arthropoda</taxon>
        <taxon>Hexapoda</taxon>
        <taxon>Insecta</taxon>
        <taxon>Pterygota</taxon>
        <taxon>Neoptera</taxon>
        <taxon>Endopterygota</taxon>
        <taxon>Coleoptera</taxon>
        <taxon>Polyphaga</taxon>
        <taxon>Cucujiformia</taxon>
        <taxon>Chrysomeloidea</taxon>
        <taxon>Cerambycidae</taxon>
        <taxon>Lepturinae</taxon>
        <taxon>Rhagiini</taxon>
        <taxon>Rhamnusium</taxon>
    </lineage>
</organism>
<dbReference type="Proteomes" id="UP001162156">
    <property type="component" value="Unassembled WGS sequence"/>
</dbReference>
<reference evidence="2" key="1">
    <citation type="journal article" date="2023" name="Insect Mol. Biol.">
        <title>Genome sequencing provides insights into the evolution of gene families encoding plant cell wall-degrading enzymes in longhorned beetles.</title>
        <authorList>
            <person name="Shin N.R."/>
            <person name="Okamura Y."/>
            <person name="Kirsch R."/>
            <person name="Pauchet Y."/>
        </authorList>
    </citation>
    <scope>NUCLEOTIDE SEQUENCE</scope>
    <source>
        <strain evidence="2">RBIC_L_NR</strain>
    </source>
</reference>
<dbReference type="PANTHER" id="PTHR19303">
    <property type="entry name" value="TRANSPOSON"/>
    <property type="match status" value="1"/>
</dbReference>
<accession>A0AAV8ZMW3</accession>
<evidence type="ECO:0000313" key="2">
    <source>
        <dbReference type="EMBL" id="KAJ8966379.1"/>
    </source>
</evidence>
<name>A0AAV8ZMW3_9CUCU</name>